<reference evidence="1 2" key="1">
    <citation type="submission" date="2018-01" db="EMBL/GenBank/DDBJ databases">
        <title>Draft genome of the strawberry crown rot pathogen Phytophthora cactorum.</title>
        <authorList>
            <person name="Armitage A.D."/>
            <person name="Lysoe E."/>
            <person name="Nellist C.F."/>
            <person name="Harrison R.J."/>
            <person name="Brurberg M.B."/>
        </authorList>
    </citation>
    <scope>NUCLEOTIDE SEQUENCE [LARGE SCALE GENOMIC DNA]</scope>
    <source>
        <strain evidence="1 2">10300</strain>
    </source>
</reference>
<proteinExistence type="predicted"/>
<dbReference type="VEuPathDB" id="FungiDB:PC110_g3410"/>
<keyword evidence="2" id="KW-1185">Reference proteome</keyword>
<dbReference type="AlphaFoldDB" id="A0A329SX34"/>
<evidence type="ECO:0000313" key="2">
    <source>
        <dbReference type="Proteomes" id="UP000251314"/>
    </source>
</evidence>
<accession>A0A329SX34</accession>
<dbReference type="OrthoDB" id="125120at2759"/>
<dbReference type="Proteomes" id="UP000251314">
    <property type="component" value="Unassembled WGS sequence"/>
</dbReference>
<dbReference type="EMBL" id="MJFZ01000048">
    <property type="protein sequence ID" value="RAW40398.1"/>
    <property type="molecule type" value="Genomic_DNA"/>
</dbReference>
<gene>
    <name evidence="1" type="ORF">PC110_g3410</name>
</gene>
<name>A0A329SX34_9STRA</name>
<evidence type="ECO:0000313" key="1">
    <source>
        <dbReference type="EMBL" id="RAW40398.1"/>
    </source>
</evidence>
<dbReference type="STRING" id="29920.A0A329SX34"/>
<organism evidence="1 2">
    <name type="scientific">Phytophthora cactorum</name>
    <dbReference type="NCBI Taxonomy" id="29920"/>
    <lineage>
        <taxon>Eukaryota</taxon>
        <taxon>Sar</taxon>
        <taxon>Stramenopiles</taxon>
        <taxon>Oomycota</taxon>
        <taxon>Peronosporomycetes</taxon>
        <taxon>Peronosporales</taxon>
        <taxon>Peronosporaceae</taxon>
        <taxon>Phytophthora</taxon>
    </lineage>
</organism>
<comment type="caution">
    <text evidence="1">The sequence shown here is derived from an EMBL/GenBank/DDBJ whole genome shotgun (WGS) entry which is preliminary data.</text>
</comment>
<protein>
    <submittedName>
        <fullName evidence="1">Uncharacterized protein</fullName>
    </submittedName>
</protein>
<sequence>MHLLNLCIGYLNNHFKSHKQRNALKKIQEALSYPELEPMTGKDVRVAYTCKLIHRAVVNYAACEAYFQPMKNSTSAWTVLTAKDWMLAVEMEAVTFFIASLALVEAQSENLVSSCMVVFRRLAEKKPKSFKFKVMATEAPRVKDETKQVNTGLYGRWTNYLPLARREVQLPSSTLLARIHVGKISSSAFHGRVFSTGGIVMGPLRTRTESRRAEKQLLLRHNRDDIVKMKQDVRKEVES</sequence>